<protein>
    <recommendedName>
        <fullName evidence="3">Curli production assembly/transport component CsgG</fullName>
    </recommendedName>
</protein>
<dbReference type="EMBL" id="QNRT01000002">
    <property type="protein sequence ID" value="RBP50609.1"/>
    <property type="molecule type" value="Genomic_DNA"/>
</dbReference>
<evidence type="ECO:0008006" key="3">
    <source>
        <dbReference type="Google" id="ProtNLM"/>
    </source>
</evidence>
<organism evidence="1 2">
    <name type="scientific">Arenicella xantha</name>
    <dbReference type="NCBI Taxonomy" id="644221"/>
    <lineage>
        <taxon>Bacteria</taxon>
        <taxon>Pseudomonadati</taxon>
        <taxon>Pseudomonadota</taxon>
        <taxon>Gammaproteobacteria</taxon>
        <taxon>Arenicellales</taxon>
        <taxon>Arenicellaceae</taxon>
        <taxon>Arenicella</taxon>
    </lineage>
</organism>
<comment type="caution">
    <text evidence="1">The sequence shown here is derived from an EMBL/GenBank/DDBJ whole genome shotgun (WGS) entry which is preliminary data.</text>
</comment>
<keyword evidence="2" id="KW-1185">Reference proteome</keyword>
<accession>A0A395JJC5</accession>
<sequence>MNLSGKIIVVAGFLLLLAGCTAVPALILEGTRASVQSSQNKFKDIEIVFRQGFDYSSIQSVKSASFLVAEGGNNPFSPGAGTTLADNLAKEFLMKGLNVEEYTMLESLVLENKLGSDTGSLLVAAEMAGVDAIFSGSVEVGQDFNSGFMGIGMGMKQGITGATLKLIDVKSKKIILVVSSNYKKPKSSNDVASDIAEAFYASQSTASDQPKDG</sequence>
<dbReference type="PROSITE" id="PS51257">
    <property type="entry name" value="PROKAR_LIPOPROTEIN"/>
    <property type="match status" value="1"/>
</dbReference>
<evidence type="ECO:0000313" key="2">
    <source>
        <dbReference type="Proteomes" id="UP000253083"/>
    </source>
</evidence>
<dbReference type="InParanoid" id="A0A395JJC5"/>
<gene>
    <name evidence="1" type="ORF">DFR28_10220</name>
</gene>
<name>A0A395JJC5_9GAMM</name>
<dbReference type="RefSeq" id="WP_113953455.1">
    <property type="nucleotide sequence ID" value="NZ_QNRT01000002.1"/>
</dbReference>
<dbReference type="AlphaFoldDB" id="A0A395JJC5"/>
<evidence type="ECO:0000313" key="1">
    <source>
        <dbReference type="EMBL" id="RBP50609.1"/>
    </source>
</evidence>
<proteinExistence type="predicted"/>
<reference evidence="1 2" key="1">
    <citation type="submission" date="2018-06" db="EMBL/GenBank/DDBJ databases">
        <title>Genomic Encyclopedia of Type Strains, Phase IV (KMG-IV): sequencing the most valuable type-strain genomes for metagenomic binning, comparative biology and taxonomic classification.</title>
        <authorList>
            <person name="Goeker M."/>
        </authorList>
    </citation>
    <scope>NUCLEOTIDE SEQUENCE [LARGE SCALE GENOMIC DNA]</scope>
    <source>
        <strain evidence="1 2">DSM 24032</strain>
    </source>
</reference>
<dbReference type="Proteomes" id="UP000253083">
    <property type="component" value="Unassembled WGS sequence"/>
</dbReference>
<dbReference type="Gene3D" id="3.40.50.10610">
    <property type="entry name" value="ABC-type transport auxiliary lipoprotein component"/>
    <property type="match status" value="1"/>
</dbReference>